<dbReference type="SUPFAM" id="SSF109854">
    <property type="entry name" value="DinB/YfiT-like putative metalloenzymes"/>
    <property type="match status" value="1"/>
</dbReference>
<evidence type="ECO:0000313" key="3">
    <source>
        <dbReference type="Proteomes" id="UP000618579"/>
    </source>
</evidence>
<dbReference type="InterPro" id="IPR024775">
    <property type="entry name" value="DinB-like"/>
</dbReference>
<feature type="domain" description="DinB-like" evidence="1">
    <location>
        <begin position="13"/>
        <end position="147"/>
    </location>
</feature>
<protein>
    <recommendedName>
        <fullName evidence="1">DinB-like domain-containing protein</fullName>
    </recommendedName>
</protein>
<dbReference type="InterPro" id="IPR034660">
    <property type="entry name" value="DinB/YfiT-like"/>
</dbReference>
<evidence type="ECO:0000313" key="2">
    <source>
        <dbReference type="EMBL" id="NOV02885.1"/>
    </source>
</evidence>
<dbReference type="Pfam" id="PF12867">
    <property type="entry name" value="DinB_2"/>
    <property type="match status" value="1"/>
</dbReference>
<sequence length="161" mass="17901">MSHSIPDFQSYLQTHDQLHAAIQGLNAEQLTWKASPVQWSVTEVLSHLADHNIVVSFRIRQILAGSAVQLPAFEQDSWVSGSYANEGSASDILTVFQALLVYNHLLFQRLSAEDWVKTGVNFKGQTLQLTDVVQSFVAHVQVHLAQIARIKNALETSEAHV</sequence>
<dbReference type="Proteomes" id="UP000618579">
    <property type="component" value="Unassembled WGS sequence"/>
</dbReference>
<dbReference type="RefSeq" id="WP_171685707.1">
    <property type="nucleotide sequence ID" value="NZ_WHNZ01000048.1"/>
</dbReference>
<keyword evidence="3" id="KW-1185">Reference proteome</keyword>
<proteinExistence type="predicted"/>
<organism evidence="2 3">
    <name type="scientific">Paenibacillus planticolens</name>
    <dbReference type="NCBI Taxonomy" id="2654976"/>
    <lineage>
        <taxon>Bacteria</taxon>
        <taxon>Bacillati</taxon>
        <taxon>Bacillota</taxon>
        <taxon>Bacilli</taxon>
        <taxon>Bacillales</taxon>
        <taxon>Paenibacillaceae</taxon>
        <taxon>Paenibacillus</taxon>
    </lineage>
</organism>
<accession>A0ABX1ZV18</accession>
<dbReference type="EMBL" id="WHNZ01000048">
    <property type="protein sequence ID" value="NOV02885.1"/>
    <property type="molecule type" value="Genomic_DNA"/>
</dbReference>
<reference evidence="2 3" key="1">
    <citation type="submission" date="2019-10" db="EMBL/GenBank/DDBJ databases">
        <title>Description of Paenibacillus pedi sp. nov.</title>
        <authorList>
            <person name="Carlier A."/>
            <person name="Qi S."/>
        </authorList>
    </citation>
    <scope>NUCLEOTIDE SEQUENCE [LARGE SCALE GENOMIC DNA]</scope>
    <source>
        <strain evidence="2 3">LMG 31457</strain>
    </source>
</reference>
<gene>
    <name evidence="2" type="ORF">GC097_23045</name>
</gene>
<evidence type="ECO:0000259" key="1">
    <source>
        <dbReference type="Pfam" id="PF12867"/>
    </source>
</evidence>
<comment type="caution">
    <text evidence="2">The sequence shown here is derived from an EMBL/GenBank/DDBJ whole genome shotgun (WGS) entry which is preliminary data.</text>
</comment>
<dbReference type="Gene3D" id="1.20.120.450">
    <property type="entry name" value="dinb family like domain"/>
    <property type="match status" value="1"/>
</dbReference>
<name>A0ABX1ZV18_9BACL</name>